<feature type="domain" description="16S/18S rRNA aminocarboxypropyltransferase Tsr3 C-terminal" evidence="8">
    <location>
        <begin position="101"/>
        <end position="227"/>
    </location>
</feature>
<dbReference type="InterPro" id="IPR022968">
    <property type="entry name" value="Tsr3-like"/>
</dbReference>
<feature type="compositionally biased region" description="Acidic residues" evidence="7">
    <location>
        <begin position="264"/>
        <end position="303"/>
    </location>
</feature>
<keyword evidence="2 6" id="KW-0690">Ribosome biogenesis</keyword>
<evidence type="ECO:0000259" key="8">
    <source>
        <dbReference type="Pfam" id="PF04034"/>
    </source>
</evidence>
<dbReference type="EnsemblMetazoa" id="XM_030984133">
    <property type="protein sequence ID" value="XP_030839993"/>
    <property type="gene ID" value="LOC590107"/>
</dbReference>
<comment type="caution">
    <text evidence="6">Lacks conserved residue(s) required for the propagation of feature annotation.</text>
</comment>
<dbReference type="Pfam" id="PF04068">
    <property type="entry name" value="Fer4_RLI"/>
    <property type="match status" value="1"/>
</dbReference>
<feature type="binding site" evidence="6">
    <location>
        <position position="79"/>
    </location>
    <ligand>
        <name>S-adenosyl-L-methionine</name>
        <dbReference type="ChEBI" id="CHEBI:59789"/>
    </ligand>
</feature>
<dbReference type="GO" id="GO:1904047">
    <property type="term" value="F:S-adenosyl-L-methionine binding"/>
    <property type="evidence" value="ECO:0007669"/>
    <property type="project" value="UniProtKB-UniRule"/>
</dbReference>
<sequence length="405" mass="45541">MGRKKGQGKKDHGHGKGGKQNHGKQHKFFKIGGAPEEGASLPGASNHEGDEAEEEPEHLKIPIPLAMWDLQHCDPKKCTGRKLARKRLLRTLKLSQRFDGVILSPMGTNCVSPQDRSIVEHHGVAVIDCSWARLDETPFSKMRGSFPRLLPYLVAANPINYGKPCQLSCVEALAAALYITGFQEYALCLLERFKWGPVFIDINRELLNNYAACKDGADVVKAQQRWMTQLKQEKERRNLIDPMDIDMSRTTYNMNRQPDYDMPSSEEDDAEDSDDGDDEEGGKDVRTEEEESEEEEDEEEPEELLQQRNYDMPDLESSGESGCEEILDTDLMNGDGSQEMNISSAQGSNARQENVERMNVETELSKTSTDQRTCMKEDDHICDERDIATECDGVSTGLTKLDMNS</sequence>
<dbReference type="AlphaFoldDB" id="A0A7M7NQF7"/>
<keyword evidence="11" id="KW-1185">Reference proteome</keyword>
<dbReference type="PANTHER" id="PTHR20426:SF0">
    <property type="entry name" value="18S RRNA AMINOCARBOXYPROPYLTRANSFERASE"/>
    <property type="match status" value="1"/>
</dbReference>
<protein>
    <recommendedName>
        <fullName evidence="6">18S rRNA aminocarboxypropyltransferase</fullName>
        <ecNumber evidence="6">2.5.1.157</ecNumber>
    </recommendedName>
</protein>
<accession>A0A7M7NQF7</accession>
<dbReference type="Pfam" id="PF04034">
    <property type="entry name" value="Ribo_biogen_C"/>
    <property type="match status" value="1"/>
</dbReference>
<reference evidence="10" key="2">
    <citation type="submission" date="2021-01" db="UniProtKB">
        <authorList>
            <consortium name="EnsemblMetazoa"/>
        </authorList>
    </citation>
    <scope>IDENTIFICATION</scope>
</reference>
<dbReference type="HAMAP" id="MF_01116">
    <property type="entry name" value="TSR3"/>
    <property type="match status" value="1"/>
</dbReference>
<keyword evidence="1" id="KW-0963">Cytoplasm</keyword>
<dbReference type="InterPro" id="IPR007209">
    <property type="entry name" value="RNaseL-inhib-like_metal-bd_dom"/>
</dbReference>
<keyword evidence="5 6" id="KW-0949">S-adenosyl-L-methionine</keyword>
<feature type="compositionally biased region" description="Polar residues" evidence="7">
    <location>
        <begin position="335"/>
        <end position="352"/>
    </location>
</feature>
<evidence type="ECO:0000256" key="6">
    <source>
        <dbReference type="HAMAP-Rule" id="MF_03146"/>
    </source>
</evidence>
<proteinExistence type="inferred from homology"/>
<feature type="compositionally biased region" description="Basic and acidic residues" evidence="7">
    <location>
        <begin position="353"/>
        <end position="364"/>
    </location>
</feature>
<evidence type="ECO:0000256" key="2">
    <source>
        <dbReference type="ARBA" id="ARBA00022517"/>
    </source>
</evidence>
<keyword evidence="3 6" id="KW-0698">rRNA processing</keyword>
<dbReference type="InterPro" id="IPR007177">
    <property type="entry name" value="Tsr3_C"/>
</dbReference>
<evidence type="ECO:0000256" key="4">
    <source>
        <dbReference type="ARBA" id="ARBA00022679"/>
    </source>
</evidence>
<feature type="binding site" evidence="6">
    <location>
        <position position="127"/>
    </location>
    <ligand>
        <name>S-adenosyl-L-methionine</name>
        <dbReference type="ChEBI" id="CHEBI:59789"/>
    </ligand>
</feature>
<dbReference type="PANTHER" id="PTHR20426">
    <property type="entry name" value="RIBOSOME BIOGENESIS PROTEIN TSR3 HOMOLOG"/>
    <property type="match status" value="1"/>
</dbReference>
<evidence type="ECO:0000256" key="5">
    <source>
        <dbReference type="ARBA" id="ARBA00022691"/>
    </source>
</evidence>
<feature type="binding site" evidence="6">
    <location>
        <position position="150"/>
    </location>
    <ligand>
        <name>S-adenosyl-L-methionine</name>
        <dbReference type="ChEBI" id="CHEBI:59789"/>
    </ligand>
</feature>
<dbReference type="KEGG" id="spu:590107"/>
<comment type="function">
    <text evidence="6">Aminocarboxypropyltransferase that catalyzes the aminocarboxypropyl transfer on pseudouridine in 18S rRNA. It constitutes the last step in biosynthesis of the hypermodified N1-methyl-N3-(3-amino-3-carboxypropyl) pseudouridine (m1acp3-Psi).</text>
</comment>
<dbReference type="GO" id="GO:0030490">
    <property type="term" value="P:maturation of SSU-rRNA"/>
    <property type="evidence" value="ECO:0000318"/>
    <property type="project" value="GO_Central"/>
</dbReference>
<dbReference type="GeneID" id="590107"/>
<feature type="compositionally biased region" description="Basic residues" evidence="7">
    <location>
        <begin position="1"/>
        <end position="29"/>
    </location>
</feature>
<dbReference type="OrthoDB" id="10262062at2759"/>
<evidence type="ECO:0000313" key="10">
    <source>
        <dbReference type="EnsemblMetazoa" id="XP_030839993"/>
    </source>
</evidence>
<keyword evidence="4 6" id="KW-0808">Transferase</keyword>
<feature type="region of interest" description="Disordered" evidence="7">
    <location>
        <begin position="1"/>
        <end position="57"/>
    </location>
</feature>
<dbReference type="Proteomes" id="UP000007110">
    <property type="component" value="Unassembled WGS sequence"/>
</dbReference>
<evidence type="ECO:0000313" key="11">
    <source>
        <dbReference type="Proteomes" id="UP000007110"/>
    </source>
</evidence>
<evidence type="ECO:0000259" key="9">
    <source>
        <dbReference type="Pfam" id="PF04068"/>
    </source>
</evidence>
<dbReference type="OMA" id="MVGTHPR"/>
<name>A0A7M7NQF7_STRPU</name>
<evidence type="ECO:0000256" key="3">
    <source>
        <dbReference type="ARBA" id="ARBA00022552"/>
    </source>
</evidence>
<evidence type="ECO:0000256" key="7">
    <source>
        <dbReference type="SAM" id="MobiDB-lite"/>
    </source>
</evidence>
<dbReference type="GO" id="GO:0106388">
    <property type="term" value="F:rRNA small subunit aminocarboxypropyltransferase activity"/>
    <property type="evidence" value="ECO:0007669"/>
    <property type="project" value="UniProtKB-EC"/>
</dbReference>
<feature type="domain" description="RNase L inhibitor RLI-like possible metal-binding" evidence="9">
    <location>
        <begin position="64"/>
        <end position="96"/>
    </location>
</feature>
<organism evidence="10 11">
    <name type="scientific">Strongylocentrotus purpuratus</name>
    <name type="common">Purple sea urchin</name>
    <dbReference type="NCBI Taxonomy" id="7668"/>
    <lineage>
        <taxon>Eukaryota</taxon>
        <taxon>Metazoa</taxon>
        <taxon>Echinodermata</taxon>
        <taxon>Eleutherozoa</taxon>
        <taxon>Echinozoa</taxon>
        <taxon>Echinoidea</taxon>
        <taxon>Euechinoidea</taxon>
        <taxon>Echinacea</taxon>
        <taxon>Camarodonta</taxon>
        <taxon>Echinidea</taxon>
        <taxon>Strongylocentrotidae</taxon>
        <taxon>Strongylocentrotus</taxon>
    </lineage>
</organism>
<dbReference type="InParanoid" id="A0A7M7NQF7"/>
<dbReference type="EC" id="2.5.1.157" evidence="6"/>
<dbReference type="NCBIfam" id="NF002621">
    <property type="entry name" value="PRK02287.1"/>
    <property type="match status" value="1"/>
</dbReference>
<dbReference type="RefSeq" id="XP_030839993.1">
    <property type="nucleotide sequence ID" value="XM_030984133.1"/>
</dbReference>
<reference evidence="11" key="1">
    <citation type="submission" date="2015-02" db="EMBL/GenBank/DDBJ databases">
        <title>Genome sequencing for Strongylocentrotus purpuratus.</title>
        <authorList>
            <person name="Murali S."/>
            <person name="Liu Y."/>
            <person name="Vee V."/>
            <person name="English A."/>
            <person name="Wang M."/>
            <person name="Skinner E."/>
            <person name="Han Y."/>
            <person name="Muzny D.M."/>
            <person name="Worley K.C."/>
            <person name="Gibbs R.A."/>
        </authorList>
    </citation>
    <scope>NUCLEOTIDE SEQUENCE</scope>
</reference>
<comment type="similarity">
    <text evidence="6">Belongs to the TDD superfamily. TSR3 family.</text>
</comment>
<dbReference type="GO" id="GO:0000455">
    <property type="term" value="P:enzyme-directed rRNA pseudouridine synthesis"/>
    <property type="evidence" value="ECO:0007669"/>
    <property type="project" value="UniProtKB-UniRule"/>
</dbReference>
<dbReference type="CTD" id="115939"/>
<evidence type="ECO:0000256" key="1">
    <source>
        <dbReference type="ARBA" id="ARBA00022490"/>
    </source>
</evidence>
<feature type="region of interest" description="Disordered" evidence="7">
    <location>
        <begin position="233"/>
        <end position="371"/>
    </location>
</feature>
<comment type="catalytic activity">
    <reaction evidence="6">
        <text>an N(1)-methylpseudouridine in rRNA + S-adenosyl-L-methionine = N(1)-methyl-N(3)-[(3S)-3-amino-3-carboxypropyl]pseudouridine in rRNA + S-methyl-5'-thioadenosine + H(+)</text>
        <dbReference type="Rhea" id="RHEA:63296"/>
        <dbReference type="Rhea" id="RHEA-COMP:11634"/>
        <dbReference type="Rhea" id="RHEA-COMP:16310"/>
        <dbReference type="ChEBI" id="CHEBI:15378"/>
        <dbReference type="ChEBI" id="CHEBI:17509"/>
        <dbReference type="ChEBI" id="CHEBI:59789"/>
        <dbReference type="ChEBI" id="CHEBI:74890"/>
        <dbReference type="ChEBI" id="CHEBI:146234"/>
        <dbReference type="EC" id="2.5.1.157"/>
    </reaction>
</comment>